<dbReference type="InterPro" id="IPR043502">
    <property type="entry name" value="DNA/RNA_pol_sf"/>
</dbReference>
<dbReference type="InterPro" id="IPR000477">
    <property type="entry name" value="RT_dom"/>
</dbReference>
<evidence type="ECO:0000259" key="1">
    <source>
        <dbReference type="PROSITE" id="PS50878"/>
    </source>
</evidence>
<dbReference type="Gramene" id="evm.model.02.2523">
    <property type="protein sequence ID" value="cds.evm.model.02.2523"/>
    <property type="gene ID" value="evm.TU.02.2523"/>
</dbReference>
<dbReference type="SUPFAM" id="SSF56672">
    <property type="entry name" value="DNA/RNA polymerases"/>
    <property type="match status" value="1"/>
</dbReference>
<accession>A0A803NXW4</accession>
<dbReference type="PANTHER" id="PTHR33116">
    <property type="entry name" value="REVERSE TRANSCRIPTASE ZINC-BINDING DOMAIN-CONTAINING PROTEIN-RELATED-RELATED"/>
    <property type="match status" value="1"/>
</dbReference>
<evidence type="ECO:0000313" key="3">
    <source>
        <dbReference type="Proteomes" id="UP000596661"/>
    </source>
</evidence>
<dbReference type="Proteomes" id="UP000596661">
    <property type="component" value="Chromosome 2"/>
</dbReference>
<feature type="domain" description="Reverse transcriptase" evidence="1">
    <location>
        <begin position="205"/>
        <end position="452"/>
    </location>
</feature>
<dbReference type="AlphaFoldDB" id="A0A803NXW4"/>
<dbReference type="EMBL" id="UZAU01000235">
    <property type="status" value="NOT_ANNOTATED_CDS"/>
    <property type="molecule type" value="Genomic_DNA"/>
</dbReference>
<protein>
    <recommendedName>
        <fullName evidence="1">Reverse transcriptase domain-containing protein</fullName>
    </recommendedName>
</protein>
<name>A0A803NXW4_CANSA</name>
<dbReference type="EnsemblPlants" id="evm.model.02.2523">
    <property type="protein sequence ID" value="cds.evm.model.02.2523"/>
    <property type="gene ID" value="evm.TU.02.2523"/>
</dbReference>
<evidence type="ECO:0000313" key="2">
    <source>
        <dbReference type="EnsemblPlants" id="cds.evm.model.02.2523"/>
    </source>
</evidence>
<dbReference type="CDD" id="cd01650">
    <property type="entry name" value="RT_nLTR_like"/>
    <property type="match status" value="1"/>
</dbReference>
<proteinExistence type="predicted"/>
<sequence length="868" mass="99869">MDENCRKVIQEAWQHEFHGYHNFVLCSKLRCTASALSKWNKECFGICRKKLDLLENLLSEVQSRTPSLENDQLECALLLEIDEIEIRQEAIWKQKKKNFIWAVSEDGDHWIEERDLVVEYFRSKFIDSYSTTNPVVSDDLFNLISPCIFDLENHALVDIPSDEEIKRTVWAMPPLKSPGPDGFPAKFYRTHWDIVGKQTVDFVQEFFRSGKFTKEVNRTFTVLIPKRTTILSTRLRSVLEKIISPYQSAFVKGRWITENSVIAQEIVHDMGRKSGKHAFVGIKCDMSKVYDRLEWKFVNNVLRAFGFNIKFCDLIMECISTVSFQVLLNEGLTKSFRPHRGLRQGDPLSPFIFIVCAEVLSRLILDKEQKGEITGYRVSANGSSISHLMYADDALFFTKASVREAVALWEALDKYCQWSGQRINESKSKVLLSKNCDINCGLNIAEFFGFNIMDGNETYLGNPLFVTGNRSKDFEFIVEKVKNRMEGWRAKFLSQAARSVLIKHVMSSIPIYTMSVFLIPQKTTDALDALTRRFWWTGEMDGGRYLSLLSWGAICQPNSESFWSAPLPRVASPAVRGIWKTRQFLLKNSVSICEKHSHVDIWNCQWSCSDGKVFGHADINPRIRAFETLGVFRLNSTEALDAWDIQKVEEFFKPTAAEALLNTNLSELRDSDRLASHDCLPFGSRLSRIFGNVVGNCYLCDTNGGDNSDHFFTQCHITRKMWFLSKWNIRIENIPLRTCGEVVNWILNSTQFMDAFEVFDREEFTVFAAVLYSKLWFFRNDNFHNNRQWRFTKMKRTIDNDFASHWRAAETMKKTDGSFGRCLPLRFLTPQSSTGNSWLFLGRKGDAAAGNYGSGPAVRLPSSDFCNF</sequence>
<dbReference type="Pfam" id="PF00078">
    <property type="entry name" value="RVT_1"/>
    <property type="match status" value="1"/>
</dbReference>
<organism evidence="2 3">
    <name type="scientific">Cannabis sativa</name>
    <name type="common">Hemp</name>
    <name type="synonym">Marijuana</name>
    <dbReference type="NCBI Taxonomy" id="3483"/>
    <lineage>
        <taxon>Eukaryota</taxon>
        <taxon>Viridiplantae</taxon>
        <taxon>Streptophyta</taxon>
        <taxon>Embryophyta</taxon>
        <taxon>Tracheophyta</taxon>
        <taxon>Spermatophyta</taxon>
        <taxon>Magnoliopsida</taxon>
        <taxon>eudicotyledons</taxon>
        <taxon>Gunneridae</taxon>
        <taxon>Pentapetalae</taxon>
        <taxon>rosids</taxon>
        <taxon>fabids</taxon>
        <taxon>Rosales</taxon>
        <taxon>Cannabaceae</taxon>
        <taxon>Cannabis</taxon>
    </lineage>
</organism>
<dbReference type="PROSITE" id="PS50878">
    <property type="entry name" value="RT_POL"/>
    <property type="match status" value="1"/>
</dbReference>
<reference evidence="2" key="1">
    <citation type="submission" date="2018-11" db="EMBL/GenBank/DDBJ databases">
        <authorList>
            <person name="Grassa J C."/>
        </authorList>
    </citation>
    <scope>NUCLEOTIDE SEQUENCE [LARGE SCALE GENOMIC DNA]</scope>
</reference>
<dbReference type="PANTHER" id="PTHR33116:SF86">
    <property type="entry name" value="REVERSE TRANSCRIPTASE DOMAIN-CONTAINING PROTEIN"/>
    <property type="match status" value="1"/>
</dbReference>
<reference evidence="2" key="2">
    <citation type="submission" date="2021-03" db="UniProtKB">
        <authorList>
            <consortium name="EnsemblPlants"/>
        </authorList>
    </citation>
    <scope>IDENTIFICATION</scope>
</reference>
<keyword evidence="3" id="KW-1185">Reference proteome</keyword>